<dbReference type="InterPro" id="IPR045455">
    <property type="entry name" value="NrS-1_pol-like_helicase"/>
</dbReference>
<dbReference type="InterPro" id="IPR027417">
    <property type="entry name" value="P-loop_NTPase"/>
</dbReference>
<evidence type="ECO:0000256" key="1">
    <source>
        <dbReference type="ARBA" id="ARBA00022741"/>
    </source>
</evidence>
<dbReference type="PANTHER" id="PTHR35372:SF2">
    <property type="entry name" value="SF3 HELICASE DOMAIN-CONTAINING PROTEIN"/>
    <property type="match status" value="1"/>
</dbReference>
<keyword evidence="6" id="KW-1185">Reference proteome</keyword>
<keyword evidence="1" id="KW-0547">Nucleotide-binding</keyword>
<evidence type="ECO:0000313" key="6">
    <source>
        <dbReference type="Proteomes" id="UP001207582"/>
    </source>
</evidence>
<dbReference type="Pfam" id="PF08706">
    <property type="entry name" value="D5_N"/>
    <property type="match status" value="1"/>
</dbReference>
<reference evidence="5 6" key="1">
    <citation type="submission" date="2022-10" db="EMBL/GenBank/DDBJ databases">
        <title>Defluviimonas sp. CAU 1641 isolated from mud.</title>
        <authorList>
            <person name="Kim W."/>
        </authorList>
    </citation>
    <scope>NUCLEOTIDE SEQUENCE [LARGE SCALE GENOMIC DNA]</scope>
    <source>
        <strain evidence="5 6">CAU 1641</strain>
    </source>
</reference>
<dbReference type="InterPro" id="IPR051620">
    <property type="entry name" value="ORF904-like_C"/>
</dbReference>
<organism evidence="5 6">
    <name type="scientific">Defluviimonas salinarum</name>
    <dbReference type="NCBI Taxonomy" id="2992147"/>
    <lineage>
        <taxon>Bacteria</taxon>
        <taxon>Pseudomonadati</taxon>
        <taxon>Pseudomonadota</taxon>
        <taxon>Alphaproteobacteria</taxon>
        <taxon>Rhodobacterales</taxon>
        <taxon>Paracoccaceae</taxon>
        <taxon>Albidovulum</taxon>
    </lineage>
</organism>
<dbReference type="InterPro" id="IPR006500">
    <property type="entry name" value="Helicase_put_C_phage/plasmid"/>
</dbReference>
<proteinExistence type="predicted"/>
<evidence type="ECO:0000256" key="3">
    <source>
        <dbReference type="ARBA" id="ARBA00022840"/>
    </source>
</evidence>
<dbReference type="InterPro" id="IPR014015">
    <property type="entry name" value="Helicase_SF3_DNA-vir"/>
</dbReference>
<evidence type="ECO:0000313" key="5">
    <source>
        <dbReference type="EMBL" id="MCW3784570.1"/>
    </source>
</evidence>
<gene>
    <name evidence="5" type="ORF">OM960_23915</name>
</gene>
<evidence type="ECO:0000256" key="2">
    <source>
        <dbReference type="ARBA" id="ARBA00022801"/>
    </source>
</evidence>
<dbReference type="PROSITE" id="PS51206">
    <property type="entry name" value="SF3_HELICASE_1"/>
    <property type="match status" value="1"/>
</dbReference>
<accession>A0ABT3JAV9</accession>
<keyword evidence="2" id="KW-0378">Hydrolase</keyword>
<dbReference type="SMART" id="SM00885">
    <property type="entry name" value="D5_N"/>
    <property type="match status" value="1"/>
</dbReference>
<sequence length="769" mass="84110">MSTSSESPQPDERAIEIFCDVVFGYLEGFAPVRLLAEKGTPSQKPRSTYQRSSSVPAALKRMAGPAAANAQGLFVVPGTVMKPGSAKAADIAETGVIVIDLDTGDIAAKHAHLVHHLGMPSMEVISGGRTEAGQDKLHLYWRLTEAARGADLQRVKDVRSDVARKVGGDPALGSLHQPIRVPGSVHGKNGLRAPVRLRNCSPVEYELDDLYERVAAMPSLPGLLEDPATHRDGPSAAQLQTMRVREGGLDGISRFDAITKICGHWIRNARLGRCTMAEAWVAVRDYNAAMISPPWDEARLRRDFENLAQIDAASVNVRHRGGLAADYAGHSSMPLSQSEDALAAEFVRAQGENWRHVASWGAWFAWNGTQWRPDDTGAVREAVRLVCRAAAAEAEGASQARRLASDKTITAVLRIASSDPRVAARPEDWDSHPMLINTPSGHVDLRSGEVRDHERTRLISQMTSAAPKRGCPRWETFLDEVLGGNGELKAYLKRFCGYCLTGSTREQVFVFLHGQGANGKSVFLQTISALLGTYASTATLDTFMASRTDRHLTELAGLRGARLVLVPETEAGRAWAEGRIKSVTGGERVRANFMRQNHFEFTPQFKLIVAGNHRPELRRTGEAMRRRLHLVPFTVTIPPERRDKRLAEKLLDEAEGILGWMIEGCLEWQRGGLNPPASVTSAVDDYLEDEDVVGQWIAEQCVTGSAHRATASDLYLSWSRWAECAGYDRGSQKVLGAQLRERGFSPAKVGSTRGWLGIKLRHSAAEASA</sequence>
<dbReference type="Proteomes" id="UP001207582">
    <property type="component" value="Unassembled WGS sequence"/>
</dbReference>
<evidence type="ECO:0000259" key="4">
    <source>
        <dbReference type="PROSITE" id="PS51206"/>
    </source>
</evidence>
<name>A0ABT3JAV9_9RHOB</name>
<dbReference type="RefSeq" id="WP_264773742.1">
    <property type="nucleotide sequence ID" value="NZ_JAPDOG010000049.1"/>
</dbReference>
<dbReference type="NCBIfam" id="TIGR01613">
    <property type="entry name" value="primase_Cterm"/>
    <property type="match status" value="1"/>
</dbReference>
<dbReference type="EMBL" id="JAPDOG010000049">
    <property type="protein sequence ID" value="MCW3784570.1"/>
    <property type="molecule type" value="Genomic_DNA"/>
</dbReference>
<protein>
    <submittedName>
        <fullName evidence="5">Phage/plasmid primase, P4 family</fullName>
    </submittedName>
</protein>
<dbReference type="InterPro" id="IPR014818">
    <property type="entry name" value="Phage/plasmid_primase_P4_C"/>
</dbReference>
<feature type="domain" description="SF3 helicase" evidence="4">
    <location>
        <begin position="487"/>
        <end position="646"/>
    </location>
</feature>
<keyword evidence="3" id="KW-0067">ATP-binding</keyword>
<dbReference type="SUPFAM" id="SSF52540">
    <property type="entry name" value="P-loop containing nucleoside triphosphate hydrolases"/>
    <property type="match status" value="1"/>
</dbReference>
<dbReference type="PANTHER" id="PTHR35372">
    <property type="entry name" value="ATP BINDING PROTEIN-RELATED"/>
    <property type="match status" value="1"/>
</dbReference>
<dbReference type="Pfam" id="PF19263">
    <property type="entry name" value="DUF5906"/>
    <property type="match status" value="1"/>
</dbReference>
<dbReference type="Gene3D" id="3.40.50.300">
    <property type="entry name" value="P-loop containing nucleotide triphosphate hydrolases"/>
    <property type="match status" value="1"/>
</dbReference>
<comment type="caution">
    <text evidence="5">The sequence shown here is derived from an EMBL/GenBank/DDBJ whole genome shotgun (WGS) entry which is preliminary data.</text>
</comment>